<name>A0A1E7KWI5_9ACTN</name>
<proteinExistence type="predicted"/>
<feature type="transmembrane region" description="Helical" evidence="6">
    <location>
        <begin position="72"/>
        <end position="93"/>
    </location>
</feature>
<feature type="transmembrane region" description="Helical" evidence="6">
    <location>
        <begin position="12"/>
        <end position="33"/>
    </location>
</feature>
<keyword evidence="4 6" id="KW-1133">Transmembrane helix</keyword>
<dbReference type="PANTHER" id="PTHR23513:SF11">
    <property type="entry name" value="STAPHYLOFERRIN A TRANSPORTER"/>
    <property type="match status" value="1"/>
</dbReference>
<reference evidence="8 9" key="1">
    <citation type="journal article" date="2016" name="Front. Microbiol.">
        <title>Comparative Genomics Analysis of Streptomyces Species Reveals Their Adaptation to the Marine Environment and Their Diversity at the Genomic Level.</title>
        <authorList>
            <person name="Tian X."/>
            <person name="Zhang Z."/>
            <person name="Yang T."/>
            <person name="Chen M."/>
            <person name="Li J."/>
            <person name="Chen F."/>
            <person name="Yang J."/>
            <person name="Li W."/>
            <person name="Zhang B."/>
            <person name="Zhang Z."/>
            <person name="Wu J."/>
            <person name="Zhang C."/>
            <person name="Long L."/>
            <person name="Xiao J."/>
        </authorList>
    </citation>
    <scope>NUCLEOTIDE SEQUENCE [LARGE SCALE GENOMIC DNA]</scope>
    <source>
        <strain evidence="8 9">SCSIO 10429</strain>
    </source>
</reference>
<keyword evidence="2" id="KW-1003">Cell membrane</keyword>
<evidence type="ECO:0000256" key="5">
    <source>
        <dbReference type="ARBA" id="ARBA00023136"/>
    </source>
</evidence>
<feature type="transmembrane region" description="Helical" evidence="6">
    <location>
        <begin position="39"/>
        <end position="60"/>
    </location>
</feature>
<evidence type="ECO:0000256" key="6">
    <source>
        <dbReference type="SAM" id="Phobius"/>
    </source>
</evidence>
<dbReference type="Pfam" id="PF07690">
    <property type="entry name" value="MFS_1"/>
    <property type="match status" value="1"/>
</dbReference>
<feature type="transmembrane region" description="Helical" evidence="6">
    <location>
        <begin position="165"/>
        <end position="184"/>
    </location>
</feature>
<keyword evidence="9" id="KW-1185">Reference proteome</keyword>
<dbReference type="GO" id="GO:0022857">
    <property type="term" value="F:transmembrane transporter activity"/>
    <property type="evidence" value="ECO:0007669"/>
    <property type="project" value="InterPro"/>
</dbReference>
<evidence type="ECO:0000259" key="7">
    <source>
        <dbReference type="PROSITE" id="PS50850"/>
    </source>
</evidence>
<organism evidence="8 9">
    <name type="scientific">Streptomyces nanshensis</name>
    <dbReference type="NCBI Taxonomy" id="518642"/>
    <lineage>
        <taxon>Bacteria</taxon>
        <taxon>Bacillati</taxon>
        <taxon>Actinomycetota</taxon>
        <taxon>Actinomycetes</taxon>
        <taxon>Kitasatosporales</taxon>
        <taxon>Streptomycetaceae</taxon>
        <taxon>Streptomyces</taxon>
    </lineage>
</organism>
<dbReference type="SUPFAM" id="SSF103473">
    <property type="entry name" value="MFS general substrate transporter"/>
    <property type="match status" value="1"/>
</dbReference>
<dbReference type="CDD" id="cd06173">
    <property type="entry name" value="MFS_MefA_like"/>
    <property type="match status" value="1"/>
</dbReference>
<dbReference type="EMBL" id="LJGW01000431">
    <property type="protein sequence ID" value="OEV08300.1"/>
    <property type="molecule type" value="Genomic_DNA"/>
</dbReference>
<gene>
    <name evidence="8" type="ORF">AN218_27135</name>
</gene>
<evidence type="ECO:0000313" key="9">
    <source>
        <dbReference type="Proteomes" id="UP000176005"/>
    </source>
</evidence>
<feature type="transmembrane region" description="Helical" evidence="6">
    <location>
        <begin position="257"/>
        <end position="277"/>
    </location>
</feature>
<dbReference type="InterPro" id="IPR011701">
    <property type="entry name" value="MFS"/>
</dbReference>
<dbReference type="Gene3D" id="1.20.1250.20">
    <property type="entry name" value="MFS general substrate transporter like domains"/>
    <property type="match status" value="1"/>
</dbReference>
<feature type="transmembrane region" description="Helical" evidence="6">
    <location>
        <begin position="373"/>
        <end position="392"/>
    </location>
</feature>
<protein>
    <recommendedName>
        <fullName evidence="7">Major facilitator superfamily (MFS) profile domain-containing protein</fullName>
    </recommendedName>
</protein>
<comment type="subcellular location">
    <subcellularLocation>
        <location evidence="1">Cell membrane</location>
        <topology evidence="1">Multi-pass membrane protein</topology>
    </subcellularLocation>
</comment>
<dbReference type="Proteomes" id="UP000176005">
    <property type="component" value="Unassembled WGS sequence"/>
</dbReference>
<evidence type="ECO:0000256" key="2">
    <source>
        <dbReference type="ARBA" id="ARBA00022475"/>
    </source>
</evidence>
<feature type="transmembrane region" description="Helical" evidence="6">
    <location>
        <begin position="339"/>
        <end position="366"/>
    </location>
</feature>
<comment type="caution">
    <text evidence="8">The sequence shown here is derived from an EMBL/GenBank/DDBJ whole genome shotgun (WGS) entry which is preliminary data.</text>
</comment>
<feature type="domain" description="Major facilitator superfamily (MFS) profile" evidence="7">
    <location>
        <begin position="215"/>
        <end position="407"/>
    </location>
</feature>
<evidence type="ECO:0000256" key="4">
    <source>
        <dbReference type="ARBA" id="ARBA00022989"/>
    </source>
</evidence>
<feature type="transmembrane region" description="Helical" evidence="6">
    <location>
        <begin position="289"/>
        <end position="319"/>
    </location>
</feature>
<dbReference type="GO" id="GO:0005886">
    <property type="term" value="C:plasma membrane"/>
    <property type="evidence" value="ECO:0007669"/>
    <property type="project" value="UniProtKB-SubCell"/>
</dbReference>
<evidence type="ECO:0000256" key="1">
    <source>
        <dbReference type="ARBA" id="ARBA00004651"/>
    </source>
</evidence>
<evidence type="ECO:0000256" key="3">
    <source>
        <dbReference type="ARBA" id="ARBA00022692"/>
    </source>
</evidence>
<dbReference type="InterPro" id="IPR036259">
    <property type="entry name" value="MFS_trans_sf"/>
</dbReference>
<dbReference type="PANTHER" id="PTHR23513">
    <property type="entry name" value="INTEGRAL MEMBRANE EFFLUX PROTEIN-RELATED"/>
    <property type="match status" value="1"/>
</dbReference>
<dbReference type="InterPro" id="IPR020846">
    <property type="entry name" value="MFS_dom"/>
</dbReference>
<keyword evidence="5 6" id="KW-0472">Membrane</keyword>
<sequence>MLTSRNVPQLLTAACASRLANSMLLYAVVLYVIAQFDSAAVAGLSGLFLALPGFVISPVAGAVLDRMGAVRAVGFDMVFSAVFIGCVAASSMARLLTVPLLFALLTLYSLTSPLSTGGIRTLFPRFVPEAAYDRANALDLSTFSVIEVGAPLAAGALFPLVGPDPTLLCVAGMYVLAALSLALLRGGAPLPSAGGERRLLRSAYEGIAYLLRNATLRGLAVSYSLYQVASGMLIVIVPVAVAAWLGDGRSADRYTGLMWAVAGLFGALGALVTGRLLHAGVERRYMLGATLVTAVAVFPLSALGSLLTLAAGLALVGLMEGTINVSLLSLRQRRTDPGWLGRVMTVSMSVNLSGFPVGTALGGLLASRSLTTAFLVASAMTLLSAASVRALVPSSTDGALPTAPTTT</sequence>
<dbReference type="PATRIC" id="fig|518642.10.peg.6215"/>
<feature type="transmembrane region" description="Helical" evidence="6">
    <location>
        <begin position="140"/>
        <end position="159"/>
    </location>
</feature>
<feature type="transmembrane region" description="Helical" evidence="6">
    <location>
        <begin position="99"/>
        <end position="119"/>
    </location>
</feature>
<feature type="transmembrane region" description="Helical" evidence="6">
    <location>
        <begin position="225"/>
        <end position="245"/>
    </location>
</feature>
<accession>A0A1E7KWI5</accession>
<evidence type="ECO:0000313" key="8">
    <source>
        <dbReference type="EMBL" id="OEV08300.1"/>
    </source>
</evidence>
<keyword evidence="3 6" id="KW-0812">Transmembrane</keyword>
<dbReference type="PROSITE" id="PS50850">
    <property type="entry name" value="MFS"/>
    <property type="match status" value="1"/>
</dbReference>
<dbReference type="AlphaFoldDB" id="A0A1E7KWI5"/>